<evidence type="ECO:0000259" key="1">
    <source>
        <dbReference type="Pfam" id="PF13709"/>
    </source>
</evidence>
<dbReference type="Pfam" id="PF13709">
    <property type="entry name" value="DUF4159"/>
    <property type="match status" value="1"/>
</dbReference>
<proteinExistence type="predicted"/>
<keyword evidence="3" id="KW-1185">Reference proteome</keyword>
<feature type="domain" description="DUF4159" evidence="1">
    <location>
        <begin position="18"/>
        <end position="210"/>
    </location>
</feature>
<accession>A0A4V2UU49</accession>
<evidence type="ECO:0000313" key="2">
    <source>
        <dbReference type="EMBL" id="TCS89063.1"/>
    </source>
</evidence>
<dbReference type="Proteomes" id="UP000295807">
    <property type="component" value="Unassembled WGS sequence"/>
</dbReference>
<gene>
    <name evidence="2" type="ORF">EDD80_102255</name>
</gene>
<reference evidence="2 3" key="1">
    <citation type="submission" date="2019-03" db="EMBL/GenBank/DDBJ databases">
        <title>Genomic Encyclopedia of Type Strains, Phase IV (KMG-IV): sequencing the most valuable type-strain genomes for metagenomic binning, comparative biology and taxonomic classification.</title>
        <authorList>
            <person name="Goeker M."/>
        </authorList>
    </citation>
    <scope>NUCLEOTIDE SEQUENCE [LARGE SCALE GENOMIC DNA]</scope>
    <source>
        <strain evidence="2 3">DSM 21100</strain>
    </source>
</reference>
<evidence type="ECO:0000313" key="3">
    <source>
        <dbReference type="Proteomes" id="UP000295807"/>
    </source>
</evidence>
<sequence length="212" mass="23961">MIMLAGIGLTSFAPPSYRMARLKYSGGGDWYGSRTALSNLAGYCNRQAGMNFYPDEAIVEPGSSELFNYPFLFATGHGNIVFSEQEAENLRAYLIGGGFLHICDNYGFDTYIRREMKKVFPELEFTELPPSHEVFHQQYDFPNGLPKIHEHDGKRPQAFGLIYEGRLVCFYDYETDLGNGWEDAGTYPDDSPASREKALQMGVNLVRYALMN</sequence>
<protein>
    <submittedName>
        <fullName evidence="2">Uncharacterized protein DUF4159</fullName>
    </submittedName>
</protein>
<dbReference type="EMBL" id="SMAD01000002">
    <property type="protein sequence ID" value="TCS89063.1"/>
    <property type="molecule type" value="Genomic_DNA"/>
</dbReference>
<organism evidence="2 3">
    <name type="scientific">Anseongella ginsenosidimutans</name>
    <dbReference type="NCBI Taxonomy" id="496056"/>
    <lineage>
        <taxon>Bacteria</taxon>
        <taxon>Pseudomonadati</taxon>
        <taxon>Bacteroidota</taxon>
        <taxon>Sphingobacteriia</taxon>
        <taxon>Sphingobacteriales</taxon>
        <taxon>Sphingobacteriaceae</taxon>
        <taxon>Anseongella</taxon>
    </lineage>
</organism>
<dbReference type="Gene3D" id="3.40.50.12140">
    <property type="entry name" value="Domain of unknown function DUF4159"/>
    <property type="match status" value="1"/>
</dbReference>
<dbReference type="AlphaFoldDB" id="A0A4V2UU49"/>
<comment type="caution">
    <text evidence="2">The sequence shown here is derived from an EMBL/GenBank/DDBJ whole genome shotgun (WGS) entry which is preliminary data.</text>
</comment>
<dbReference type="InterPro" id="IPR025297">
    <property type="entry name" value="DUF4159"/>
</dbReference>
<name>A0A4V2UU49_9SPHI</name>